<reference evidence="11" key="1">
    <citation type="submission" date="2020-05" db="EMBL/GenBank/DDBJ databases">
        <title>Mycena genomes resolve the evolution of fungal bioluminescence.</title>
        <authorList>
            <person name="Tsai I.J."/>
        </authorList>
    </citation>
    <scope>NUCLEOTIDE SEQUENCE</scope>
    <source>
        <strain evidence="11">171206Taipei</strain>
    </source>
</reference>
<evidence type="ECO:0000256" key="2">
    <source>
        <dbReference type="ARBA" id="ARBA00022670"/>
    </source>
</evidence>
<dbReference type="GO" id="GO:0006508">
    <property type="term" value="P:proteolysis"/>
    <property type="evidence" value="ECO:0007669"/>
    <property type="project" value="UniProtKB-KW"/>
</dbReference>
<dbReference type="PANTHER" id="PTHR47466">
    <property type="match status" value="1"/>
</dbReference>
<feature type="domain" description="Peptidase M43 pregnancy-associated plasma-A" evidence="10">
    <location>
        <begin position="197"/>
        <end position="292"/>
    </location>
</feature>
<proteinExistence type="inferred from homology"/>
<comment type="similarity">
    <text evidence="1">Belongs to the peptidase M43B family.</text>
</comment>
<dbReference type="InterPro" id="IPR024079">
    <property type="entry name" value="MetalloPept_cat_dom_sf"/>
</dbReference>
<evidence type="ECO:0000256" key="5">
    <source>
        <dbReference type="ARBA" id="ARBA00022801"/>
    </source>
</evidence>
<dbReference type="EMBL" id="JACAZF010000007">
    <property type="protein sequence ID" value="KAF7298718.1"/>
    <property type="molecule type" value="Genomic_DNA"/>
</dbReference>
<evidence type="ECO:0000313" key="11">
    <source>
        <dbReference type="EMBL" id="KAF7298718.1"/>
    </source>
</evidence>
<keyword evidence="3" id="KW-0479">Metal-binding</keyword>
<dbReference type="Gene3D" id="3.40.390.10">
    <property type="entry name" value="Collagenase (Catalytic Domain)"/>
    <property type="match status" value="1"/>
</dbReference>
<comment type="caution">
    <text evidence="11">The sequence shown here is derived from an EMBL/GenBank/DDBJ whole genome shotgun (WGS) entry which is preliminary data.</text>
</comment>
<dbReference type="GeneID" id="59347380"/>
<dbReference type="InterPro" id="IPR008754">
    <property type="entry name" value="Peptidase_M43"/>
</dbReference>
<evidence type="ECO:0000256" key="6">
    <source>
        <dbReference type="ARBA" id="ARBA00022833"/>
    </source>
</evidence>
<protein>
    <submittedName>
        <fullName evidence="11">Extracellular metalloprotease SMAC-06893</fullName>
    </submittedName>
</protein>
<evidence type="ECO:0000256" key="7">
    <source>
        <dbReference type="ARBA" id="ARBA00023049"/>
    </source>
</evidence>
<evidence type="ECO:0000256" key="8">
    <source>
        <dbReference type="ARBA" id="ARBA00023157"/>
    </source>
</evidence>
<keyword evidence="5" id="KW-0378">Hydrolase</keyword>
<evidence type="ECO:0000256" key="1">
    <source>
        <dbReference type="ARBA" id="ARBA00008721"/>
    </source>
</evidence>
<evidence type="ECO:0000256" key="4">
    <source>
        <dbReference type="ARBA" id="ARBA00022729"/>
    </source>
</evidence>
<gene>
    <name evidence="11" type="ORF">MIND_00819300</name>
</gene>
<accession>A0A8H6SGU9</accession>
<organism evidence="11 12">
    <name type="scientific">Mycena indigotica</name>
    <dbReference type="NCBI Taxonomy" id="2126181"/>
    <lineage>
        <taxon>Eukaryota</taxon>
        <taxon>Fungi</taxon>
        <taxon>Dikarya</taxon>
        <taxon>Basidiomycota</taxon>
        <taxon>Agaricomycotina</taxon>
        <taxon>Agaricomycetes</taxon>
        <taxon>Agaricomycetidae</taxon>
        <taxon>Agaricales</taxon>
        <taxon>Marasmiineae</taxon>
        <taxon>Mycenaceae</taxon>
        <taxon>Mycena</taxon>
    </lineage>
</organism>
<feature type="chain" id="PRO_5034034756" evidence="9">
    <location>
        <begin position="19"/>
        <end position="298"/>
    </location>
</feature>
<evidence type="ECO:0000256" key="3">
    <source>
        <dbReference type="ARBA" id="ARBA00022723"/>
    </source>
</evidence>
<dbReference type="Proteomes" id="UP000636479">
    <property type="component" value="Unassembled WGS sequence"/>
</dbReference>
<keyword evidence="8" id="KW-1015">Disulfide bond</keyword>
<dbReference type="OrthoDB" id="536211at2759"/>
<dbReference type="CDD" id="cd04275">
    <property type="entry name" value="ZnMc_pappalysin_like"/>
    <property type="match status" value="1"/>
</dbReference>
<evidence type="ECO:0000259" key="10">
    <source>
        <dbReference type="Pfam" id="PF05572"/>
    </source>
</evidence>
<evidence type="ECO:0000313" key="12">
    <source>
        <dbReference type="Proteomes" id="UP000636479"/>
    </source>
</evidence>
<dbReference type="Pfam" id="PF05572">
    <property type="entry name" value="Peptidase_M43"/>
    <property type="match status" value="1"/>
</dbReference>
<keyword evidence="12" id="KW-1185">Reference proteome</keyword>
<evidence type="ECO:0000256" key="9">
    <source>
        <dbReference type="SAM" id="SignalP"/>
    </source>
</evidence>
<keyword evidence="2 11" id="KW-0645">Protease</keyword>
<keyword evidence="6" id="KW-0862">Zinc</keyword>
<dbReference type="RefSeq" id="XP_037218106.1">
    <property type="nucleotide sequence ID" value="XM_037364864.1"/>
</dbReference>
<keyword evidence="7 11" id="KW-0482">Metalloprotease</keyword>
<sequence length="298" mass="32215">MITFSVLALALNVFSALGHHLQPVSRGLTLISSSRGCATEISAAHKDAVEADFAARRAGLAAKKAAAITIPTYLHVVRHTTTLAGGDIPDSQITAQMAVLNAAFANTSYTFQLVETTRTTNSSWFRRASPFGDGLLYQNAMKAALRRGGPETLNLYSVGFTDDEGLLGYGTFPSEYEEAPQDDGVVFLYSTVPEGTQEPYNLGGTVQHEVGHWVGLYHTFNEGDLANTCDGSSDLVDDTPIQRWPTGGCPTRSDTCPEVDGDDPIHNYMDYSDDICYDNFTPGQVERIAAQLSVYRGL</sequence>
<dbReference type="GO" id="GO:0046872">
    <property type="term" value="F:metal ion binding"/>
    <property type="evidence" value="ECO:0007669"/>
    <property type="project" value="UniProtKB-KW"/>
</dbReference>
<name>A0A8H6SGU9_9AGAR</name>
<keyword evidence="4 9" id="KW-0732">Signal</keyword>
<dbReference type="AlphaFoldDB" id="A0A8H6SGU9"/>
<dbReference type="SUPFAM" id="SSF55486">
    <property type="entry name" value="Metalloproteases ('zincins'), catalytic domain"/>
    <property type="match status" value="1"/>
</dbReference>
<feature type="signal peptide" evidence="9">
    <location>
        <begin position="1"/>
        <end position="18"/>
    </location>
</feature>
<dbReference type="GO" id="GO:0008237">
    <property type="term" value="F:metallopeptidase activity"/>
    <property type="evidence" value="ECO:0007669"/>
    <property type="project" value="UniProtKB-KW"/>
</dbReference>
<dbReference type="PANTHER" id="PTHR47466:SF1">
    <property type="entry name" value="METALLOPROTEASE MEP1 (AFU_ORTHOLOGUE AFUA_1G07730)-RELATED"/>
    <property type="match status" value="1"/>
</dbReference>